<proteinExistence type="predicted"/>
<dbReference type="CDD" id="cd00293">
    <property type="entry name" value="USP-like"/>
    <property type="match status" value="1"/>
</dbReference>
<dbReference type="AlphaFoldDB" id="A0A7W7IR43"/>
<dbReference type="EMBL" id="JACHKY010000004">
    <property type="protein sequence ID" value="MBB4798778.1"/>
    <property type="molecule type" value="Genomic_DNA"/>
</dbReference>
<protein>
    <submittedName>
        <fullName evidence="1">Nucleotide-binding universal stress UspA family protein</fullName>
    </submittedName>
</protein>
<organism evidence="1 2">
    <name type="scientific">Brevundimonas bullata</name>
    <dbReference type="NCBI Taxonomy" id="13160"/>
    <lineage>
        <taxon>Bacteria</taxon>
        <taxon>Pseudomonadati</taxon>
        <taxon>Pseudomonadota</taxon>
        <taxon>Alphaproteobacteria</taxon>
        <taxon>Caulobacterales</taxon>
        <taxon>Caulobacteraceae</taxon>
        <taxon>Brevundimonas</taxon>
    </lineage>
</organism>
<name>A0A7W7IR43_9CAUL</name>
<dbReference type="RefSeq" id="WP_178825334.1">
    <property type="nucleotide sequence ID" value="NZ_JACHKY010000004.1"/>
</dbReference>
<evidence type="ECO:0000313" key="2">
    <source>
        <dbReference type="Proteomes" id="UP000539957"/>
    </source>
</evidence>
<evidence type="ECO:0000313" key="1">
    <source>
        <dbReference type="EMBL" id="MBB4798778.1"/>
    </source>
</evidence>
<keyword evidence="2" id="KW-1185">Reference proteome</keyword>
<comment type="caution">
    <text evidence="1">The sequence shown here is derived from an EMBL/GenBank/DDBJ whole genome shotgun (WGS) entry which is preliminary data.</text>
</comment>
<dbReference type="SUPFAM" id="SSF52402">
    <property type="entry name" value="Adenine nucleotide alpha hydrolases-like"/>
    <property type="match status" value="1"/>
</dbReference>
<gene>
    <name evidence="1" type="ORF">HNP32_002532</name>
</gene>
<sequence length="269" mass="28268">MIYRDIIVDATPRDDLVQTLEHARDLAAGFDARVKAACFAWPRTSALRTALASNPLSVLEDTRRMEAALAAAHGAFLQVFGSDAKTAEWISGVAEPARSLCDHLLTADLLVTSSAPPVACLLPNAGELAIHGGGPVLRFGQAAKGRGFSNVVIGWKDAPQARRALHDALPLLQRAQVVTVIGVGDEVEQGQLEAVAAHLKRHDVTAAVNPIPASAGSTGAEDLLGEARRLGADLIVTGAFGRGPLAQRVWGGMTSGLQTDVELSWLMSH</sequence>
<accession>A0A7W7IR43</accession>
<reference evidence="1 2" key="1">
    <citation type="submission" date="2020-08" db="EMBL/GenBank/DDBJ databases">
        <title>Functional genomics of gut bacteria from endangered species of beetles.</title>
        <authorList>
            <person name="Carlos-Shanley C."/>
        </authorList>
    </citation>
    <scope>NUCLEOTIDE SEQUENCE [LARGE SCALE GENOMIC DNA]</scope>
    <source>
        <strain evidence="1 2">S00123</strain>
    </source>
</reference>
<dbReference type="Gene3D" id="3.40.50.12370">
    <property type="match status" value="1"/>
</dbReference>
<dbReference type="Proteomes" id="UP000539957">
    <property type="component" value="Unassembled WGS sequence"/>
</dbReference>